<keyword evidence="9" id="KW-1185">Reference proteome</keyword>
<dbReference type="AlphaFoldDB" id="A0A9W7SJ84"/>
<evidence type="ECO:0000256" key="6">
    <source>
        <dbReference type="ARBA" id="ARBA00023136"/>
    </source>
</evidence>
<organism evidence="8 9">
    <name type="scientific">Teratosphaeria destructans</name>
    <dbReference type="NCBI Taxonomy" id="418781"/>
    <lineage>
        <taxon>Eukaryota</taxon>
        <taxon>Fungi</taxon>
        <taxon>Dikarya</taxon>
        <taxon>Ascomycota</taxon>
        <taxon>Pezizomycotina</taxon>
        <taxon>Dothideomycetes</taxon>
        <taxon>Dothideomycetidae</taxon>
        <taxon>Mycosphaerellales</taxon>
        <taxon>Teratosphaeriaceae</taxon>
        <taxon>Teratosphaeria</taxon>
    </lineage>
</organism>
<keyword evidence="4" id="KW-0735">Signal-anchor</keyword>
<evidence type="ECO:0000313" key="8">
    <source>
        <dbReference type="EMBL" id="KAH9814255.1"/>
    </source>
</evidence>
<sequence>MSAKLRAFHPVRLATAAVILAGLFLLWQSWLPQYVFDRGLRPVYHHDSRPRVQMQVEETGADHDAAPSAAHAAQRPDNMQSCKEMPGAEKVMVILKTGATELYQKLPVHFLTTFTCIPNFMLFSDIEQNFSDYPVYDAIAPVTEGRRAKHEDFELYRKLLEYKKEGQDMSQLKGDSGWNLDKWKFLPMLHKAFLSAPDNIEWFVMIEADTSLAWANLLLYLKTMDPKKLYYLGAQNFIGETTFAHGGSGVVFSRAAADTLEAERAKGPRPYDEVWEERTTGYCCGDGIVAEAFLDVGIHLTPAWPLIQGETVSSIDWTDNHWCAVAITWHHVTAIEIDSMWQFQKQWIEKHGWDVPFLHRDVFNHFIKRHIGVTRTAWNNLSNDLKIVSPELATGDDRDFSELTPYQQKGVESAETCAVACKHEKEFECIQWMWTPGRCHLGKDIRFGQSDEADEIGNWTSGWMSNRIAAFEKKHENCKIRWEGI</sequence>
<name>A0A9W7SJ84_9PEZI</name>
<dbReference type="OrthoDB" id="414175at2759"/>
<reference evidence="8 9" key="2">
    <citation type="journal article" date="2021" name="Curr. Genet.">
        <title>Genetic response to nitrogen starvation in the aggressive Eucalyptus foliar pathogen Teratosphaeria destructans.</title>
        <authorList>
            <person name="Havenga M."/>
            <person name="Wingfield B.D."/>
            <person name="Wingfield M.J."/>
            <person name="Dreyer L.L."/>
            <person name="Roets F."/>
            <person name="Aylward J."/>
        </authorList>
    </citation>
    <scope>NUCLEOTIDE SEQUENCE [LARGE SCALE GENOMIC DNA]</scope>
    <source>
        <strain evidence="8">CMW44962</strain>
    </source>
</reference>
<keyword evidence="3" id="KW-0812">Transmembrane</keyword>
<reference evidence="8 9" key="1">
    <citation type="journal article" date="2018" name="IMA Fungus">
        <title>IMA Genome-F 10: Nine draft genome sequences of Claviceps purpurea s.lat., including C. arundinis, C. humidiphila, and C. cf. spartinae, pseudomolecules for the pitch canker pathogen Fusarium circinatum, draft genome of Davidsoniella eucalypti, Grosmannia galeiformis, Quambalaria eucalypti, and Teratosphaeria destructans.</title>
        <authorList>
            <person name="Wingfield B.D."/>
            <person name="Liu M."/>
            <person name="Nguyen H.D."/>
            <person name="Lane F.A."/>
            <person name="Morgan S.W."/>
            <person name="De Vos L."/>
            <person name="Wilken P.M."/>
            <person name="Duong T.A."/>
            <person name="Aylward J."/>
            <person name="Coetzee M.P."/>
            <person name="Dadej K."/>
            <person name="De Beer Z.W."/>
            <person name="Findlay W."/>
            <person name="Havenga M."/>
            <person name="Kolarik M."/>
            <person name="Menzies J.G."/>
            <person name="Naidoo K."/>
            <person name="Pochopski O."/>
            <person name="Shoukouhi P."/>
            <person name="Santana Q.C."/>
            <person name="Seifert K.A."/>
            <person name="Soal N."/>
            <person name="Steenkamp E.T."/>
            <person name="Tatham C.T."/>
            <person name="van der Nest M.A."/>
            <person name="Wingfield M.J."/>
        </authorList>
    </citation>
    <scope>NUCLEOTIDE SEQUENCE [LARGE SCALE GENOMIC DNA]</scope>
    <source>
        <strain evidence="8">CMW44962</strain>
    </source>
</reference>
<comment type="caution">
    <text evidence="8">The sequence shown here is derived from an EMBL/GenBank/DDBJ whole genome shotgun (WGS) entry which is preliminary data.</text>
</comment>
<keyword evidence="6" id="KW-0472">Membrane</keyword>
<protein>
    <submittedName>
        <fullName evidence="8">Glycosyltransferase family 31 protein</fullName>
    </submittedName>
</protein>
<comment type="similarity">
    <text evidence="2">Belongs to the glycosyltransferase 31 family. Beta3-Gal-T subfamily.</text>
</comment>
<dbReference type="InterPro" id="IPR026050">
    <property type="entry name" value="C1GALT1/C1GALT1_chp1"/>
</dbReference>
<feature type="region of interest" description="Disordered" evidence="7">
    <location>
        <begin position="59"/>
        <end position="80"/>
    </location>
</feature>
<proteinExistence type="inferred from homology"/>
<evidence type="ECO:0000256" key="2">
    <source>
        <dbReference type="ARBA" id="ARBA00006462"/>
    </source>
</evidence>
<evidence type="ECO:0000313" key="9">
    <source>
        <dbReference type="Proteomes" id="UP001138500"/>
    </source>
</evidence>
<comment type="subcellular location">
    <subcellularLocation>
        <location evidence="1">Membrane</location>
        <topology evidence="1">Single-pass type II membrane protein</topology>
    </subcellularLocation>
</comment>
<dbReference type="Proteomes" id="UP001138500">
    <property type="component" value="Unassembled WGS sequence"/>
</dbReference>
<dbReference type="Gene3D" id="3.90.550.50">
    <property type="match status" value="1"/>
</dbReference>
<dbReference type="GO" id="GO:0016020">
    <property type="term" value="C:membrane"/>
    <property type="evidence" value="ECO:0007669"/>
    <property type="project" value="UniProtKB-SubCell"/>
</dbReference>
<dbReference type="PANTHER" id="PTHR23033:SF47">
    <property type="entry name" value="APPLE DOMAIN-CONTAINING PROTEIN-RELATED"/>
    <property type="match status" value="1"/>
</dbReference>
<evidence type="ECO:0000256" key="4">
    <source>
        <dbReference type="ARBA" id="ARBA00022968"/>
    </source>
</evidence>
<keyword evidence="5" id="KW-1133">Transmembrane helix</keyword>
<accession>A0A9W7SJ84</accession>
<dbReference type="EMBL" id="RIBY02002434">
    <property type="protein sequence ID" value="KAH9814255.1"/>
    <property type="molecule type" value="Genomic_DNA"/>
</dbReference>
<evidence type="ECO:0000256" key="5">
    <source>
        <dbReference type="ARBA" id="ARBA00022989"/>
    </source>
</evidence>
<evidence type="ECO:0000256" key="7">
    <source>
        <dbReference type="SAM" id="MobiDB-lite"/>
    </source>
</evidence>
<evidence type="ECO:0000256" key="3">
    <source>
        <dbReference type="ARBA" id="ARBA00022692"/>
    </source>
</evidence>
<dbReference type="PANTHER" id="PTHR23033">
    <property type="entry name" value="BETA1,3-GALACTOSYLTRANSFERASE"/>
    <property type="match status" value="1"/>
</dbReference>
<gene>
    <name evidence="8" type="ORF">Tdes44962_MAKER05692</name>
</gene>
<evidence type="ECO:0000256" key="1">
    <source>
        <dbReference type="ARBA" id="ARBA00004606"/>
    </source>
</evidence>